<dbReference type="AlphaFoldDB" id="A0A370GE77"/>
<evidence type="ECO:0000256" key="17">
    <source>
        <dbReference type="SAM" id="Phobius"/>
    </source>
</evidence>
<dbReference type="GO" id="GO:0008658">
    <property type="term" value="F:penicillin binding"/>
    <property type="evidence" value="ECO:0007669"/>
    <property type="project" value="InterPro"/>
</dbReference>
<dbReference type="InterPro" id="IPR001264">
    <property type="entry name" value="Glyco_trans_51"/>
</dbReference>
<keyword evidence="11" id="KW-0573">Peptidoglycan synthesis</keyword>
<keyword evidence="14" id="KW-0961">Cell wall biogenesis/degradation</keyword>
<dbReference type="PANTHER" id="PTHR32282">
    <property type="entry name" value="BINDING PROTEIN TRANSPEPTIDASE, PUTATIVE-RELATED"/>
    <property type="match status" value="1"/>
</dbReference>
<keyword evidence="12 17" id="KW-0472">Membrane</keyword>
<keyword evidence="21" id="KW-1185">Reference proteome</keyword>
<evidence type="ECO:0000256" key="15">
    <source>
        <dbReference type="ARBA" id="ARBA00034000"/>
    </source>
</evidence>
<evidence type="ECO:0000256" key="6">
    <source>
        <dbReference type="ARBA" id="ARBA00022670"/>
    </source>
</evidence>
<evidence type="ECO:0000256" key="1">
    <source>
        <dbReference type="ARBA" id="ARBA00004236"/>
    </source>
</evidence>
<comment type="catalytic activity">
    <reaction evidence="16">
        <text>[GlcNAc-(1-&gt;4)-Mur2Ac(oyl-L-Ala-gamma-D-Glu-L-Lys-D-Ala-D-Ala)](n)-di-trans,octa-cis-undecaprenyl diphosphate + beta-D-GlcNAc-(1-&gt;4)-Mur2Ac(oyl-L-Ala-gamma-D-Glu-L-Lys-D-Ala-D-Ala)-di-trans,octa-cis-undecaprenyl diphosphate = [GlcNAc-(1-&gt;4)-Mur2Ac(oyl-L-Ala-gamma-D-Glu-L-Lys-D-Ala-D-Ala)](n+1)-di-trans,octa-cis-undecaprenyl diphosphate + di-trans,octa-cis-undecaprenyl diphosphate + H(+)</text>
        <dbReference type="Rhea" id="RHEA:23708"/>
        <dbReference type="Rhea" id="RHEA-COMP:9602"/>
        <dbReference type="Rhea" id="RHEA-COMP:9603"/>
        <dbReference type="ChEBI" id="CHEBI:15378"/>
        <dbReference type="ChEBI" id="CHEBI:58405"/>
        <dbReference type="ChEBI" id="CHEBI:60033"/>
        <dbReference type="ChEBI" id="CHEBI:78435"/>
        <dbReference type="EC" id="2.4.99.28"/>
    </reaction>
</comment>
<comment type="similarity">
    <text evidence="3">In the N-terminal section; belongs to the glycosyltransferase 51 family.</text>
</comment>
<name>A0A370GE77_9BACI</name>
<gene>
    <name evidence="20" type="ORF">DFR59_106140</name>
</gene>
<dbReference type="NCBIfam" id="TIGR02074">
    <property type="entry name" value="PBP_1a_fam"/>
    <property type="match status" value="1"/>
</dbReference>
<keyword evidence="7" id="KW-0328">Glycosyltransferase</keyword>
<dbReference type="GO" id="GO:0008955">
    <property type="term" value="F:peptidoglycan glycosyltransferase activity"/>
    <property type="evidence" value="ECO:0007669"/>
    <property type="project" value="UniProtKB-EC"/>
</dbReference>
<organism evidence="20 21">
    <name type="scientific">Falsibacillus pallidus</name>
    <dbReference type="NCBI Taxonomy" id="493781"/>
    <lineage>
        <taxon>Bacteria</taxon>
        <taxon>Bacillati</taxon>
        <taxon>Bacillota</taxon>
        <taxon>Bacilli</taxon>
        <taxon>Bacillales</taxon>
        <taxon>Bacillaceae</taxon>
        <taxon>Falsibacillus</taxon>
    </lineage>
</organism>
<evidence type="ECO:0000256" key="5">
    <source>
        <dbReference type="ARBA" id="ARBA00022645"/>
    </source>
</evidence>
<evidence type="ECO:0000313" key="21">
    <source>
        <dbReference type="Proteomes" id="UP000255326"/>
    </source>
</evidence>
<dbReference type="RefSeq" id="WP_114745861.1">
    <property type="nucleotide sequence ID" value="NZ_QQAY01000006.1"/>
</dbReference>
<keyword evidence="5" id="KW-0121">Carboxypeptidase</keyword>
<dbReference type="InterPro" id="IPR050396">
    <property type="entry name" value="Glycosyltr_51/Transpeptidase"/>
</dbReference>
<evidence type="ECO:0000256" key="13">
    <source>
        <dbReference type="ARBA" id="ARBA00023268"/>
    </source>
</evidence>
<feature type="domain" description="Penicillin-binding protein transpeptidase" evidence="18">
    <location>
        <begin position="328"/>
        <end position="582"/>
    </location>
</feature>
<keyword evidence="17" id="KW-1133">Transmembrane helix</keyword>
<evidence type="ECO:0000256" key="14">
    <source>
        <dbReference type="ARBA" id="ARBA00023316"/>
    </source>
</evidence>
<dbReference type="GO" id="GO:0030288">
    <property type="term" value="C:outer membrane-bounded periplasmic space"/>
    <property type="evidence" value="ECO:0007669"/>
    <property type="project" value="TreeGrafter"/>
</dbReference>
<dbReference type="SUPFAM" id="SSF56601">
    <property type="entry name" value="beta-lactamase/transpeptidase-like"/>
    <property type="match status" value="1"/>
</dbReference>
<dbReference type="FunFam" id="3.40.710.10:FF:000028">
    <property type="entry name" value="Penicillin-binding protein 1A"/>
    <property type="match status" value="1"/>
</dbReference>
<evidence type="ECO:0000256" key="7">
    <source>
        <dbReference type="ARBA" id="ARBA00022676"/>
    </source>
</evidence>
<evidence type="ECO:0000256" key="3">
    <source>
        <dbReference type="ARBA" id="ARBA00007739"/>
    </source>
</evidence>
<feature type="domain" description="Glycosyl transferase family 51" evidence="19">
    <location>
        <begin position="61"/>
        <end position="236"/>
    </location>
</feature>
<feature type="transmembrane region" description="Helical" evidence="17">
    <location>
        <begin position="17"/>
        <end position="40"/>
    </location>
</feature>
<evidence type="ECO:0000256" key="10">
    <source>
        <dbReference type="ARBA" id="ARBA00022960"/>
    </source>
</evidence>
<evidence type="ECO:0000256" key="12">
    <source>
        <dbReference type="ARBA" id="ARBA00023136"/>
    </source>
</evidence>
<evidence type="ECO:0000256" key="8">
    <source>
        <dbReference type="ARBA" id="ARBA00022679"/>
    </source>
</evidence>
<keyword evidence="8" id="KW-0808">Transferase</keyword>
<evidence type="ECO:0000259" key="18">
    <source>
        <dbReference type="Pfam" id="PF00905"/>
    </source>
</evidence>
<evidence type="ECO:0000256" key="2">
    <source>
        <dbReference type="ARBA" id="ARBA00007090"/>
    </source>
</evidence>
<dbReference type="GO" id="GO:0009002">
    <property type="term" value="F:serine-type D-Ala-D-Ala carboxypeptidase activity"/>
    <property type="evidence" value="ECO:0007669"/>
    <property type="project" value="UniProtKB-EC"/>
</dbReference>
<evidence type="ECO:0000256" key="11">
    <source>
        <dbReference type="ARBA" id="ARBA00022984"/>
    </source>
</evidence>
<reference evidence="20 21" key="1">
    <citation type="submission" date="2018-07" db="EMBL/GenBank/DDBJ databases">
        <title>Genomic Encyclopedia of Type Strains, Phase IV (KMG-IV): sequencing the most valuable type-strain genomes for metagenomic binning, comparative biology and taxonomic classification.</title>
        <authorList>
            <person name="Goeker M."/>
        </authorList>
    </citation>
    <scope>NUCLEOTIDE SEQUENCE [LARGE SCALE GENOMIC DNA]</scope>
    <source>
        <strain evidence="20 21">DSM 25281</strain>
    </source>
</reference>
<dbReference type="PANTHER" id="PTHR32282:SF11">
    <property type="entry name" value="PENICILLIN-BINDING PROTEIN 1B"/>
    <property type="match status" value="1"/>
</dbReference>
<comment type="similarity">
    <text evidence="2">In the C-terminal section; belongs to the transpeptidase family.</text>
</comment>
<keyword evidence="4" id="KW-1003">Cell membrane</keyword>
<dbReference type="FunFam" id="1.10.3810.10:FF:000001">
    <property type="entry name" value="Penicillin-binding protein 1A"/>
    <property type="match status" value="1"/>
</dbReference>
<dbReference type="EMBL" id="QQAY01000006">
    <property type="protein sequence ID" value="RDI41981.1"/>
    <property type="molecule type" value="Genomic_DNA"/>
</dbReference>
<keyword evidence="9" id="KW-0378">Hydrolase</keyword>
<dbReference type="Pfam" id="PF00912">
    <property type="entry name" value="Transgly"/>
    <property type="match status" value="1"/>
</dbReference>
<dbReference type="InterPro" id="IPR001460">
    <property type="entry name" value="PCN-bd_Tpept"/>
</dbReference>
<sequence length="690" mass="77741">MEVVRPRLKRTIKYVRAFLFIGGFFTILFMLFLAGMLIYIKIQGPPPLSVQQSSLMYANDGTIIGESNNGQKRYWVDLDEISPYLTEATVAIEDRNFYEHHGFDYKRIAGALLADVKAMAKVEGASTISQQYAKNLYLTRDKTWNRKISEALYTIRLEWNYSKNQILEGYLNTIYYGHGAYGVEAASRYYFNKEAKDLSLGEAAMLAGIPKGPSIYSPFVSYERAKERQKTILSEMASQHLISKKQAQTAMSEKLVFTGKFPIQHAEIAPYFYDAVKQELKNKVGLDERTIEFGGLRIYTTLDIKQQKIAEEVVKETVSDHSDIQVGFAAMNPKNGYVTALIGGRDYVKSSYNRAVQALRQPGSTMKPILYYAALEKGFTPSTTMRSEMTTFHFDEKRPDYTPHNFNNNYANGEITLAQALALSDNVVAVKTHLFLGIDTLVNEARQFGLTSKLARVPSLALGTSGVHVTEMVNAYSMIANGGKKIEPTFITKVEDYEGNVIYENDSSHDQVLDKDTDFVLTHMMEGMFDPKLNGYASVTGTTILNKITRPYAGKSGTTDSDSWMIGFAPQLTAGVWTGYDNGQPITLTADKLYAKNIWIRFMESALKDEPIKAFKPTKGVVGVKVDPENGKLATEDCPRARLTYFKEGKEPTEYCQLHLSNPIEKPDEPQAEKKAQEKKEPWYKKIFPW</sequence>
<comment type="subcellular location">
    <subcellularLocation>
        <location evidence="1">Cell membrane</location>
    </subcellularLocation>
</comment>
<accession>A0A370GE77</accession>
<evidence type="ECO:0000256" key="16">
    <source>
        <dbReference type="ARBA" id="ARBA00049902"/>
    </source>
</evidence>
<dbReference type="GO" id="GO:0006508">
    <property type="term" value="P:proteolysis"/>
    <property type="evidence" value="ECO:0007669"/>
    <property type="project" value="UniProtKB-KW"/>
</dbReference>
<comment type="catalytic activity">
    <reaction evidence="15">
        <text>Preferential cleavage: (Ac)2-L-Lys-D-Ala-|-D-Ala. Also transpeptidation of peptidyl-alanyl moieties that are N-acyl substituents of D-alanine.</text>
        <dbReference type="EC" id="3.4.16.4"/>
    </reaction>
</comment>
<evidence type="ECO:0000256" key="4">
    <source>
        <dbReference type="ARBA" id="ARBA00022475"/>
    </source>
</evidence>
<dbReference type="GO" id="GO:0005886">
    <property type="term" value="C:plasma membrane"/>
    <property type="evidence" value="ECO:0007669"/>
    <property type="project" value="UniProtKB-SubCell"/>
</dbReference>
<dbReference type="Pfam" id="PF00905">
    <property type="entry name" value="Transpeptidase"/>
    <property type="match status" value="1"/>
</dbReference>
<evidence type="ECO:0000259" key="19">
    <source>
        <dbReference type="Pfam" id="PF00912"/>
    </source>
</evidence>
<dbReference type="GO" id="GO:0008360">
    <property type="term" value="P:regulation of cell shape"/>
    <property type="evidence" value="ECO:0007669"/>
    <property type="project" value="UniProtKB-KW"/>
</dbReference>
<dbReference type="InterPro" id="IPR036950">
    <property type="entry name" value="PBP_transglycosylase"/>
</dbReference>
<keyword evidence="17" id="KW-0812">Transmembrane</keyword>
<keyword evidence="10" id="KW-0133">Cell shape</keyword>
<evidence type="ECO:0000256" key="9">
    <source>
        <dbReference type="ARBA" id="ARBA00022801"/>
    </source>
</evidence>
<dbReference type="GO" id="GO:0009252">
    <property type="term" value="P:peptidoglycan biosynthetic process"/>
    <property type="evidence" value="ECO:0007669"/>
    <property type="project" value="UniProtKB-KW"/>
</dbReference>
<dbReference type="OrthoDB" id="9766909at2"/>
<dbReference type="Proteomes" id="UP000255326">
    <property type="component" value="Unassembled WGS sequence"/>
</dbReference>
<dbReference type="GO" id="GO:0071555">
    <property type="term" value="P:cell wall organization"/>
    <property type="evidence" value="ECO:0007669"/>
    <property type="project" value="UniProtKB-KW"/>
</dbReference>
<evidence type="ECO:0000313" key="20">
    <source>
        <dbReference type="EMBL" id="RDI41981.1"/>
    </source>
</evidence>
<proteinExistence type="inferred from homology"/>
<protein>
    <submittedName>
        <fullName evidence="20">1A family penicillin-binding protein</fullName>
    </submittedName>
</protein>
<dbReference type="InterPro" id="IPR023346">
    <property type="entry name" value="Lysozyme-like_dom_sf"/>
</dbReference>
<dbReference type="InterPro" id="IPR012338">
    <property type="entry name" value="Beta-lactam/transpept-like"/>
</dbReference>
<dbReference type="SUPFAM" id="SSF53955">
    <property type="entry name" value="Lysozyme-like"/>
    <property type="match status" value="1"/>
</dbReference>
<keyword evidence="6" id="KW-0645">Protease</keyword>
<dbReference type="Gene3D" id="3.40.710.10">
    <property type="entry name" value="DD-peptidase/beta-lactamase superfamily"/>
    <property type="match status" value="1"/>
</dbReference>
<keyword evidence="13" id="KW-0511">Multifunctional enzyme</keyword>
<dbReference type="Gene3D" id="1.10.3810.10">
    <property type="entry name" value="Biosynthetic peptidoglycan transglycosylase-like"/>
    <property type="match status" value="1"/>
</dbReference>
<comment type="caution">
    <text evidence="20">The sequence shown here is derived from an EMBL/GenBank/DDBJ whole genome shotgun (WGS) entry which is preliminary data.</text>
</comment>